<keyword evidence="5 9" id="KW-0812">Transmembrane</keyword>
<dbReference type="InterPro" id="IPR007387">
    <property type="entry name" value="TRAP_DctQ"/>
</dbReference>
<evidence type="ECO:0000256" key="2">
    <source>
        <dbReference type="ARBA" id="ARBA00022448"/>
    </source>
</evidence>
<dbReference type="EMBL" id="JRNI01000027">
    <property type="protein sequence ID" value="KGF30368.1"/>
    <property type="molecule type" value="Genomic_DNA"/>
</dbReference>
<feature type="transmembrane region" description="Helical" evidence="9">
    <location>
        <begin position="140"/>
        <end position="164"/>
    </location>
</feature>
<dbReference type="PANTHER" id="PTHR35011">
    <property type="entry name" value="2,3-DIKETO-L-GULONATE TRAP TRANSPORTER SMALL PERMEASE PROTEIN YIAM"/>
    <property type="match status" value="1"/>
</dbReference>
<comment type="similarity">
    <text evidence="8 9">Belongs to the TRAP transporter small permease family.</text>
</comment>
<comment type="subunit">
    <text evidence="9">The complex comprises the extracytoplasmic solute receptor protein and the two transmembrane proteins.</text>
</comment>
<evidence type="ECO:0000313" key="13">
    <source>
        <dbReference type="Proteomes" id="UP000029629"/>
    </source>
</evidence>
<evidence type="ECO:0000256" key="10">
    <source>
        <dbReference type="SAM" id="MobiDB-lite"/>
    </source>
</evidence>
<evidence type="ECO:0000259" key="11">
    <source>
        <dbReference type="Pfam" id="PF04290"/>
    </source>
</evidence>
<keyword evidence="3" id="KW-1003">Cell membrane</keyword>
<organism evidence="12 13">
    <name type="scientific">Oligella urethralis DNF00040</name>
    <dbReference type="NCBI Taxonomy" id="1401065"/>
    <lineage>
        <taxon>Bacteria</taxon>
        <taxon>Pseudomonadati</taxon>
        <taxon>Pseudomonadota</taxon>
        <taxon>Betaproteobacteria</taxon>
        <taxon>Burkholderiales</taxon>
        <taxon>Alcaligenaceae</taxon>
        <taxon>Oligella</taxon>
    </lineage>
</organism>
<evidence type="ECO:0000256" key="7">
    <source>
        <dbReference type="ARBA" id="ARBA00023136"/>
    </source>
</evidence>
<sequence length="195" mass="22080">MRSLLVLSRFFDFIISKVGQLVIWLTLLMALVSAGNAIYRKVFHSSSNAWLEIQWYLFGAVFLLAAGYTFLKNEHVRVDVLNARLKERTQVIIDIIGVIFFILPACALIVYLSWSFFMHSYVTGEMSSNTGGLIRWPVKLLIPVGFSLMIMAGISHLIKCIAFLKGMAPNPLRKAKSSDEELLEELKQQNPNEQP</sequence>
<keyword evidence="13" id="KW-1185">Reference proteome</keyword>
<keyword evidence="2 9" id="KW-0813">Transport</keyword>
<proteinExistence type="inferred from homology"/>
<evidence type="ECO:0000256" key="6">
    <source>
        <dbReference type="ARBA" id="ARBA00022989"/>
    </source>
</evidence>
<dbReference type="RefSeq" id="WP_018026221.1">
    <property type="nucleotide sequence ID" value="NZ_JRNI01000027.1"/>
</dbReference>
<keyword evidence="6 9" id="KW-1133">Transmembrane helix</keyword>
<dbReference type="GeneID" id="93427691"/>
<gene>
    <name evidence="12" type="ORF">HMPREF2130_07325</name>
</gene>
<dbReference type="PANTHER" id="PTHR35011:SF4">
    <property type="entry name" value="SLL1102 PROTEIN"/>
    <property type="match status" value="1"/>
</dbReference>
<dbReference type="AlphaFoldDB" id="A0A095Z6T6"/>
<feature type="region of interest" description="Disordered" evidence="10">
    <location>
        <begin position="176"/>
        <end position="195"/>
    </location>
</feature>
<feature type="domain" description="Tripartite ATP-independent periplasmic transporters DctQ component" evidence="11">
    <location>
        <begin position="29"/>
        <end position="161"/>
    </location>
</feature>
<dbReference type="Proteomes" id="UP000029629">
    <property type="component" value="Unassembled WGS sequence"/>
</dbReference>
<keyword evidence="7 9" id="KW-0472">Membrane</keyword>
<accession>A0A095Z6T6</accession>
<protein>
    <recommendedName>
        <fullName evidence="9">TRAP transporter small permease protein</fullName>
    </recommendedName>
</protein>
<keyword evidence="4 9" id="KW-0997">Cell inner membrane</keyword>
<evidence type="ECO:0000256" key="9">
    <source>
        <dbReference type="RuleBase" id="RU369079"/>
    </source>
</evidence>
<feature type="transmembrane region" description="Helical" evidence="9">
    <location>
        <begin position="53"/>
        <end position="71"/>
    </location>
</feature>
<dbReference type="Pfam" id="PF04290">
    <property type="entry name" value="DctQ"/>
    <property type="match status" value="1"/>
</dbReference>
<dbReference type="OrthoDB" id="9795655at2"/>
<comment type="function">
    <text evidence="9">Part of the tripartite ATP-independent periplasmic (TRAP) transport system.</text>
</comment>
<evidence type="ECO:0000256" key="5">
    <source>
        <dbReference type="ARBA" id="ARBA00022692"/>
    </source>
</evidence>
<dbReference type="GO" id="GO:0022857">
    <property type="term" value="F:transmembrane transporter activity"/>
    <property type="evidence" value="ECO:0007669"/>
    <property type="project" value="UniProtKB-UniRule"/>
</dbReference>
<comment type="caution">
    <text evidence="9">Lacks conserved residue(s) required for the propagation of feature annotation.</text>
</comment>
<comment type="caution">
    <text evidence="12">The sequence shown here is derived from an EMBL/GenBank/DDBJ whole genome shotgun (WGS) entry which is preliminary data.</text>
</comment>
<evidence type="ECO:0000256" key="4">
    <source>
        <dbReference type="ARBA" id="ARBA00022519"/>
    </source>
</evidence>
<dbReference type="eggNOG" id="COG4665">
    <property type="taxonomic scope" value="Bacteria"/>
</dbReference>
<dbReference type="GO" id="GO:0005886">
    <property type="term" value="C:plasma membrane"/>
    <property type="evidence" value="ECO:0007669"/>
    <property type="project" value="UniProtKB-SubCell"/>
</dbReference>
<evidence type="ECO:0000256" key="3">
    <source>
        <dbReference type="ARBA" id="ARBA00022475"/>
    </source>
</evidence>
<evidence type="ECO:0000256" key="1">
    <source>
        <dbReference type="ARBA" id="ARBA00004429"/>
    </source>
</evidence>
<evidence type="ECO:0000256" key="8">
    <source>
        <dbReference type="ARBA" id="ARBA00038436"/>
    </source>
</evidence>
<feature type="compositionally biased region" description="Basic and acidic residues" evidence="10">
    <location>
        <begin position="176"/>
        <end position="187"/>
    </location>
</feature>
<evidence type="ECO:0000313" key="12">
    <source>
        <dbReference type="EMBL" id="KGF30368.1"/>
    </source>
</evidence>
<feature type="transmembrane region" description="Helical" evidence="9">
    <location>
        <begin position="91"/>
        <end position="114"/>
    </location>
</feature>
<comment type="subcellular location">
    <subcellularLocation>
        <location evidence="1 9">Cell inner membrane</location>
        <topology evidence="1 9">Multi-pass membrane protein</topology>
    </subcellularLocation>
</comment>
<name>A0A095Z6T6_9BURK</name>
<dbReference type="InterPro" id="IPR055348">
    <property type="entry name" value="DctQ"/>
</dbReference>
<reference evidence="12 13" key="1">
    <citation type="submission" date="2014-07" db="EMBL/GenBank/DDBJ databases">
        <authorList>
            <person name="McCorrison J."/>
            <person name="Sanka R."/>
            <person name="Torralba M."/>
            <person name="Gillis M."/>
            <person name="Haft D.H."/>
            <person name="Methe B."/>
            <person name="Sutton G."/>
            <person name="Nelson K.E."/>
        </authorList>
    </citation>
    <scope>NUCLEOTIDE SEQUENCE [LARGE SCALE GENOMIC DNA]</scope>
    <source>
        <strain evidence="12 13">DNF00040</strain>
    </source>
</reference>